<comment type="caution">
    <text evidence="9">The sequence shown here is derived from an EMBL/GenBank/DDBJ whole genome shotgun (WGS) entry which is preliminary data.</text>
</comment>
<keyword evidence="5" id="KW-0963">Cytoplasm</keyword>
<comment type="similarity">
    <text evidence="2">Belongs to the SUA5 family.</text>
</comment>
<comment type="catalytic activity">
    <reaction evidence="7">
        <text>L-threonine + hydrogencarbonate + ATP = L-threonylcarbamoyladenylate + diphosphate + H2O</text>
        <dbReference type="Rhea" id="RHEA:36407"/>
        <dbReference type="ChEBI" id="CHEBI:15377"/>
        <dbReference type="ChEBI" id="CHEBI:17544"/>
        <dbReference type="ChEBI" id="CHEBI:30616"/>
        <dbReference type="ChEBI" id="CHEBI:33019"/>
        <dbReference type="ChEBI" id="CHEBI:57926"/>
        <dbReference type="ChEBI" id="CHEBI:73682"/>
        <dbReference type="EC" id="2.7.7.87"/>
    </reaction>
</comment>
<comment type="subcellular location">
    <subcellularLocation>
        <location evidence="1">Cytoplasm</location>
    </subcellularLocation>
</comment>
<dbReference type="GO" id="GO:0006450">
    <property type="term" value="P:regulation of translational fidelity"/>
    <property type="evidence" value="ECO:0007669"/>
    <property type="project" value="TreeGrafter"/>
</dbReference>
<evidence type="ECO:0000256" key="6">
    <source>
        <dbReference type="ARBA" id="ARBA00022679"/>
    </source>
</evidence>
<accession>A0A8H6EBL8</accession>
<protein>
    <recommendedName>
        <fullName evidence="4">Threonylcarbamoyl-AMP synthase</fullName>
        <ecNumber evidence="3">2.7.7.87</ecNumber>
    </recommendedName>
</protein>
<dbReference type="PANTHER" id="PTHR17490">
    <property type="entry name" value="SUA5"/>
    <property type="match status" value="1"/>
</dbReference>
<dbReference type="EMBL" id="SPNV01000013">
    <property type="protein sequence ID" value="KAF5865923.1"/>
    <property type="molecule type" value="Genomic_DNA"/>
</dbReference>
<dbReference type="PANTHER" id="PTHR17490:SF10">
    <property type="entry name" value="THREONYLCARBAMOYL-AMP SYNTHASE"/>
    <property type="match status" value="1"/>
</dbReference>
<dbReference type="Pfam" id="PF01300">
    <property type="entry name" value="Sua5_yciO_yrdC"/>
    <property type="match status" value="1"/>
</dbReference>
<dbReference type="GO" id="GO:0003725">
    <property type="term" value="F:double-stranded RNA binding"/>
    <property type="evidence" value="ECO:0007669"/>
    <property type="project" value="InterPro"/>
</dbReference>
<sequence>MIKWARAKTRNRFYIDGRVSRLEQKMGLFHETLYWQYLCQKLDYLAELNSYRLLYQSNMNDRNAVNIVHDARRTLNVLSNGGIAIIPASVGYGIVATDPIALDRIFTTKRRKPHKRHAMIGSYVLHDTIHILPPQEKDMVRLLTVDLDLPLGVVAPFRDDHPIIQRLGPDILSQCTVDGTMSMLVNGGKFQEELSRLAAESGLPLMGSSANLTGMGTKCVVEDIEKEVLEAADIIIDYGRQRFNHPRPSSTMVDFQKMEVVRFGACYDVIQDAFHRFYGITLPDDPGREVLLSGHLREENRAY</sequence>
<dbReference type="GO" id="GO:0005737">
    <property type="term" value="C:cytoplasm"/>
    <property type="evidence" value="ECO:0007669"/>
    <property type="project" value="UniProtKB-SubCell"/>
</dbReference>
<keyword evidence="6" id="KW-0808">Transferase</keyword>
<evidence type="ECO:0000313" key="10">
    <source>
        <dbReference type="Proteomes" id="UP000541154"/>
    </source>
</evidence>
<dbReference type="InterPro" id="IPR017945">
    <property type="entry name" value="DHBP_synth_RibB-like_a/b_dom"/>
</dbReference>
<dbReference type="SUPFAM" id="SSF55821">
    <property type="entry name" value="YrdC/RibB"/>
    <property type="match status" value="1"/>
</dbReference>
<dbReference type="GO" id="GO:0061710">
    <property type="term" value="F:L-threonylcarbamoyladenylate synthase"/>
    <property type="evidence" value="ECO:0007669"/>
    <property type="project" value="UniProtKB-EC"/>
</dbReference>
<evidence type="ECO:0000256" key="4">
    <source>
        <dbReference type="ARBA" id="ARBA00015492"/>
    </source>
</evidence>
<evidence type="ECO:0000313" key="9">
    <source>
        <dbReference type="EMBL" id="KAF5865923.1"/>
    </source>
</evidence>
<evidence type="ECO:0000259" key="8">
    <source>
        <dbReference type="PROSITE" id="PS51163"/>
    </source>
</evidence>
<organism evidence="9 10">
    <name type="scientific">Petromyces alliaceus</name>
    <name type="common">Aspergillus alliaceus</name>
    <dbReference type="NCBI Taxonomy" id="209559"/>
    <lineage>
        <taxon>Eukaryota</taxon>
        <taxon>Fungi</taxon>
        <taxon>Dikarya</taxon>
        <taxon>Ascomycota</taxon>
        <taxon>Pezizomycotina</taxon>
        <taxon>Eurotiomycetes</taxon>
        <taxon>Eurotiomycetidae</taxon>
        <taxon>Eurotiales</taxon>
        <taxon>Aspergillaceae</taxon>
        <taxon>Aspergillus</taxon>
        <taxon>Aspergillus subgen. Circumdati</taxon>
    </lineage>
</organism>
<evidence type="ECO:0000256" key="3">
    <source>
        <dbReference type="ARBA" id="ARBA00012584"/>
    </source>
</evidence>
<feature type="domain" description="YrdC-like" evidence="8">
    <location>
        <begin position="68"/>
        <end position="266"/>
    </location>
</feature>
<reference evidence="9 10" key="1">
    <citation type="submission" date="2019-04" db="EMBL/GenBank/DDBJ databases">
        <title>Aspergillus burnettii sp. nov., novel species from soil in southeast Queensland.</title>
        <authorList>
            <person name="Gilchrist C.L.M."/>
            <person name="Pitt J.I."/>
            <person name="Lange L."/>
            <person name="Lacey H.J."/>
            <person name="Vuong D."/>
            <person name="Midgley D.J."/>
            <person name="Greenfield P."/>
            <person name="Bradbury M."/>
            <person name="Lacey E."/>
            <person name="Busk P.K."/>
            <person name="Pilgaard B."/>
            <person name="Chooi Y.H."/>
            <person name="Piggott A.M."/>
        </authorList>
    </citation>
    <scope>NUCLEOTIDE SEQUENCE [LARGE SCALE GENOMIC DNA]</scope>
    <source>
        <strain evidence="9 10">FRR 5400</strain>
    </source>
</reference>
<evidence type="ECO:0000256" key="5">
    <source>
        <dbReference type="ARBA" id="ARBA00022490"/>
    </source>
</evidence>
<dbReference type="InterPro" id="IPR050156">
    <property type="entry name" value="TC-AMP_synthase_SUA5"/>
</dbReference>
<dbReference type="Gene3D" id="3.90.870.10">
    <property type="entry name" value="DHBP synthase"/>
    <property type="match status" value="1"/>
</dbReference>
<dbReference type="AlphaFoldDB" id="A0A8H6EBL8"/>
<dbReference type="Proteomes" id="UP000541154">
    <property type="component" value="Unassembled WGS sequence"/>
</dbReference>
<evidence type="ECO:0000256" key="7">
    <source>
        <dbReference type="ARBA" id="ARBA00048366"/>
    </source>
</evidence>
<dbReference type="GO" id="GO:0000049">
    <property type="term" value="F:tRNA binding"/>
    <property type="evidence" value="ECO:0007669"/>
    <property type="project" value="TreeGrafter"/>
</dbReference>
<evidence type="ECO:0000256" key="2">
    <source>
        <dbReference type="ARBA" id="ARBA00007663"/>
    </source>
</evidence>
<gene>
    <name evidence="9" type="ORF">ETB97_001499</name>
</gene>
<name>A0A8H6EBL8_PETAA</name>
<dbReference type="PROSITE" id="PS51163">
    <property type="entry name" value="YRDC"/>
    <property type="match status" value="1"/>
</dbReference>
<dbReference type="EC" id="2.7.7.87" evidence="3"/>
<proteinExistence type="inferred from homology"/>
<keyword evidence="10" id="KW-1185">Reference proteome</keyword>
<evidence type="ECO:0000256" key="1">
    <source>
        <dbReference type="ARBA" id="ARBA00004496"/>
    </source>
</evidence>
<dbReference type="InterPro" id="IPR006070">
    <property type="entry name" value="Sua5-like_dom"/>
</dbReference>